<reference evidence="1" key="2">
    <citation type="submission" date="2023-06" db="EMBL/GenBank/DDBJ databases">
        <authorList>
            <person name="Ma L."/>
            <person name="Liu K.-W."/>
            <person name="Li Z."/>
            <person name="Hsiao Y.-Y."/>
            <person name="Qi Y."/>
            <person name="Fu T."/>
            <person name="Tang G."/>
            <person name="Zhang D."/>
            <person name="Sun W.-H."/>
            <person name="Liu D.-K."/>
            <person name="Li Y."/>
            <person name="Chen G.-Z."/>
            <person name="Liu X.-D."/>
            <person name="Liao X.-Y."/>
            <person name="Jiang Y.-T."/>
            <person name="Yu X."/>
            <person name="Hao Y."/>
            <person name="Huang J."/>
            <person name="Zhao X.-W."/>
            <person name="Ke S."/>
            <person name="Chen Y.-Y."/>
            <person name="Wu W.-L."/>
            <person name="Hsu J.-L."/>
            <person name="Lin Y.-F."/>
            <person name="Huang M.-D."/>
            <person name="Li C.-Y."/>
            <person name="Huang L."/>
            <person name="Wang Z.-W."/>
            <person name="Zhao X."/>
            <person name="Zhong W.-Y."/>
            <person name="Peng D.-H."/>
            <person name="Ahmad S."/>
            <person name="Lan S."/>
            <person name="Zhang J.-S."/>
            <person name="Tsai W.-C."/>
            <person name="Van De Peer Y."/>
            <person name="Liu Z.-J."/>
        </authorList>
    </citation>
    <scope>NUCLEOTIDE SEQUENCE</scope>
    <source>
        <strain evidence="1">SCP</strain>
        <tissue evidence="1">Leaves</tissue>
    </source>
</reference>
<dbReference type="AlphaFoldDB" id="A0AAV9AGC6"/>
<dbReference type="Proteomes" id="UP001179952">
    <property type="component" value="Unassembled WGS sequence"/>
</dbReference>
<keyword evidence="2" id="KW-1185">Reference proteome</keyword>
<name>A0AAV9AGC6_ACOGR</name>
<protein>
    <recommendedName>
        <fullName evidence="3">Secreted protein</fullName>
    </recommendedName>
</protein>
<evidence type="ECO:0000313" key="2">
    <source>
        <dbReference type="Proteomes" id="UP001179952"/>
    </source>
</evidence>
<accession>A0AAV9AGC6</accession>
<gene>
    <name evidence="1" type="ORF">QJS04_geneDACA022332</name>
</gene>
<proteinExistence type="predicted"/>
<sequence length="103" mass="11093">MKFIASSMNPMSLCTIVTVFNPSCANVTDSRPLVCLWRSVTAAFDTPGSSLLEIKVETILCIDGGGFLTTHVRFLYLSSSIPCSRPSVTVTKSSLDCVDVELV</sequence>
<evidence type="ECO:0008006" key="3">
    <source>
        <dbReference type="Google" id="ProtNLM"/>
    </source>
</evidence>
<evidence type="ECO:0000313" key="1">
    <source>
        <dbReference type="EMBL" id="KAK1263117.1"/>
    </source>
</evidence>
<organism evidence="1 2">
    <name type="scientific">Acorus gramineus</name>
    <name type="common">Dwarf sweet flag</name>
    <dbReference type="NCBI Taxonomy" id="55184"/>
    <lineage>
        <taxon>Eukaryota</taxon>
        <taxon>Viridiplantae</taxon>
        <taxon>Streptophyta</taxon>
        <taxon>Embryophyta</taxon>
        <taxon>Tracheophyta</taxon>
        <taxon>Spermatophyta</taxon>
        <taxon>Magnoliopsida</taxon>
        <taxon>Liliopsida</taxon>
        <taxon>Acoraceae</taxon>
        <taxon>Acorus</taxon>
    </lineage>
</organism>
<dbReference type="EMBL" id="JAUJYN010000009">
    <property type="protein sequence ID" value="KAK1263117.1"/>
    <property type="molecule type" value="Genomic_DNA"/>
</dbReference>
<comment type="caution">
    <text evidence="1">The sequence shown here is derived from an EMBL/GenBank/DDBJ whole genome shotgun (WGS) entry which is preliminary data.</text>
</comment>
<reference evidence="1" key="1">
    <citation type="journal article" date="2023" name="Nat. Commun.">
        <title>Diploid and tetraploid genomes of Acorus and the evolution of monocots.</title>
        <authorList>
            <person name="Ma L."/>
            <person name="Liu K.W."/>
            <person name="Li Z."/>
            <person name="Hsiao Y.Y."/>
            <person name="Qi Y."/>
            <person name="Fu T."/>
            <person name="Tang G.D."/>
            <person name="Zhang D."/>
            <person name="Sun W.H."/>
            <person name="Liu D.K."/>
            <person name="Li Y."/>
            <person name="Chen G.Z."/>
            <person name="Liu X.D."/>
            <person name="Liao X.Y."/>
            <person name="Jiang Y.T."/>
            <person name="Yu X."/>
            <person name="Hao Y."/>
            <person name="Huang J."/>
            <person name="Zhao X.W."/>
            <person name="Ke S."/>
            <person name="Chen Y.Y."/>
            <person name="Wu W.L."/>
            <person name="Hsu J.L."/>
            <person name="Lin Y.F."/>
            <person name="Huang M.D."/>
            <person name="Li C.Y."/>
            <person name="Huang L."/>
            <person name="Wang Z.W."/>
            <person name="Zhao X."/>
            <person name="Zhong W.Y."/>
            <person name="Peng D.H."/>
            <person name="Ahmad S."/>
            <person name="Lan S."/>
            <person name="Zhang J.S."/>
            <person name="Tsai W.C."/>
            <person name="Van de Peer Y."/>
            <person name="Liu Z.J."/>
        </authorList>
    </citation>
    <scope>NUCLEOTIDE SEQUENCE</scope>
    <source>
        <strain evidence="1">SCP</strain>
    </source>
</reference>